<dbReference type="PROSITE" id="PS50112">
    <property type="entry name" value="PAS"/>
    <property type="match status" value="1"/>
</dbReference>
<keyword evidence="14" id="KW-0175">Coiled coil</keyword>
<dbReference type="Pfam" id="PF08269">
    <property type="entry name" value="dCache_2"/>
    <property type="match status" value="1"/>
</dbReference>
<evidence type="ECO:0000256" key="5">
    <source>
        <dbReference type="ARBA" id="ARBA00022553"/>
    </source>
</evidence>
<dbReference type="Proteomes" id="UP000199053">
    <property type="component" value="Unassembled WGS sequence"/>
</dbReference>
<dbReference type="CDD" id="cd12912">
    <property type="entry name" value="PDC2_MCP_like"/>
    <property type="match status" value="1"/>
</dbReference>
<dbReference type="Gene3D" id="3.30.450.20">
    <property type="entry name" value="PAS domain"/>
    <property type="match status" value="3"/>
</dbReference>
<evidence type="ECO:0000256" key="12">
    <source>
        <dbReference type="ARBA" id="ARBA00023012"/>
    </source>
</evidence>
<dbReference type="SMART" id="SM00304">
    <property type="entry name" value="HAMP"/>
    <property type="match status" value="1"/>
</dbReference>
<dbReference type="GO" id="GO:0005886">
    <property type="term" value="C:plasma membrane"/>
    <property type="evidence" value="ECO:0007669"/>
    <property type="project" value="UniProtKB-SubCell"/>
</dbReference>
<evidence type="ECO:0000256" key="3">
    <source>
        <dbReference type="ARBA" id="ARBA00012438"/>
    </source>
</evidence>
<organism evidence="18 19">
    <name type="scientific">Maridesulfovibrio ferrireducens</name>
    <dbReference type="NCBI Taxonomy" id="246191"/>
    <lineage>
        <taxon>Bacteria</taxon>
        <taxon>Pseudomonadati</taxon>
        <taxon>Thermodesulfobacteriota</taxon>
        <taxon>Desulfovibrionia</taxon>
        <taxon>Desulfovibrionales</taxon>
        <taxon>Desulfovibrionaceae</taxon>
        <taxon>Maridesulfovibrio</taxon>
    </lineage>
</organism>
<dbReference type="InterPro" id="IPR005467">
    <property type="entry name" value="His_kinase_dom"/>
</dbReference>
<dbReference type="SUPFAM" id="SSF55874">
    <property type="entry name" value="ATPase domain of HSP90 chaperone/DNA topoisomerase II/histidine kinase"/>
    <property type="match status" value="1"/>
</dbReference>
<evidence type="ECO:0000256" key="7">
    <source>
        <dbReference type="ARBA" id="ARBA00022692"/>
    </source>
</evidence>
<keyword evidence="10" id="KW-0067">ATP-binding</keyword>
<dbReference type="InterPro" id="IPR004010">
    <property type="entry name" value="Double_Cache_2"/>
</dbReference>
<evidence type="ECO:0000256" key="9">
    <source>
        <dbReference type="ARBA" id="ARBA00022777"/>
    </source>
</evidence>
<dbReference type="PANTHER" id="PTHR43065">
    <property type="entry name" value="SENSOR HISTIDINE KINASE"/>
    <property type="match status" value="1"/>
</dbReference>
<reference evidence="19" key="1">
    <citation type="submission" date="2016-10" db="EMBL/GenBank/DDBJ databases">
        <authorList>
            <person name="Varghese N."/>
            <person name="Submissions S."/>
        </authorList>
    </citation>
    <scope>NUCLEOTIDE SEQUENCE [LARGE SCALE GENOMIC DNA]</scope>
    <source>
        <strain evidence="19">DSM 16995</strain>
    </source>
</reference>
<dbReference type="CDD" id="cd00130">
    <property type="entry name" value="PAS"/>
    <property type="match status" value="1"/>
</dbReference>
<evidence type="ECO:0000259" key="16">
    <source>
        <dbReference type="PROSITE" id="PS50112"/>
    </source>
</evidence>
<dbReference type="SUPFAM" id="SSF47384">
    <property type="entry name" value="Homodimeric domain of signal transducing histidine kinase"/>
    <property type="match status" value="1"/>
</dbReference>
<sequence length="844" mass="94754">MFKSMRAIILLFVAGLVIITTAGITFFAQREVTNSVYQSEYNNAQALIDSTLLNVSNEYQSLLFFEKATLESRKSELKDIVGIAYAAVFLNYEKYKQGTLTEKEAKTLSLEQLKNMSYDNGVGYIWINDTGKPVPSMIMHTTLPELDGKILDDPSFNTASGNSKNLFAASRDICEEKGAGYVEYLWPKPSPAGLTEDQPKISYVKIFKEWNWIIGSGVYVDDIETDVRKRFDAMLHELQVSLAKIKLGESGYIFIFTGNQELVVHPTYAGMNTSTLRNPETGELIGEELIESSNKTGVLEYMWDKPPYHLGEFKFKKRTYVRHFEPLDWYVCSSIYVGELEQPGIELRNKIILLSLGFLALALAFATILSRRIAQPLLKLTAASRAIGENGISAANIPVGGPTETRELGIVINQMINSVRRGILEKEHLVEELEKGNEELSSTNEHLEIEINEHARVEKELLRLRNHLKNIIDSMPSILVGVDNKDRVTQWNSGAEIATGFSLEEALNRRLYNVFPELSYELKRAKRVVKNGKTYERVRTPRKVDNEVHYGNITIYPLIGDDIEGAVIRLDDVTARVQIEEIMIQTEKMMSVGGLAAGMAHEINNPLGGILQGAQNIERRLSPDLPGNIKAAEERGLSLEVMQNYMEERKIFKMLNNIRSAAERAAKIMANMLDFSRKTDVRHTSCQMSDLVDKALALAEQDYNLKKNYDFKQINIVKDYNNDLPFVVCAPTEIEQVLLNLLGNAAHAISSVENPEAPAQITIRVKEEDGYVTTEVKDNGPGMDKQTRKRVFEPFFTTKPKGIGTGLGLSVSYFIITQNHGGTFSVDSTPGKGTEFIFQLPINR</sequence>
<dbReference type="PROSITE" id="PS50109">
    <property type="entry name" value="HIS_KIN"/>
    <property type="match status" value="1"/>
</dbReference>
<evidence type="ECO:0000256" key="8">
    <source>
        <dbReference type="ARBA" id="ARBA00022741"/>
    </source>
</evidence>
<dbReference type="Pfam" id="PF00989">
    <property type="entry name" value="PAS"/>
    <property type="match status" value="1"/>
</dbReference>
<dbReference type="InterPro" id="IPR036097">
    <property type="entry name" value="HisK_dim/P_sf"/>
</dbReference>
<evidence type="ECO:0000256" key="14">
    <source>
        <dbReference type="SAM" id="Coils"/>
    </source>
</evidence>
<evidence type="ECO:0000256" key="6">
    <source>
        <dbReference type="ARBA" id="ARBA00022679"/>
    </source>
</evidence>
<protein>
    <recommendedName>
        <fullName evidence="3">histidine kinase</fullName>
        <ecNumber evidence="3">2.7.13.3</ecNumber>
    </recommendedName>
</protein>
<dbReference type="SMART" id="SM00091">
    <property type="entry name" value="PAS"/>
    <property type="match status" value="1"/>
</dbReference>
<dbReference type="InterPro" id="IPR003661">
    <property type="entry name" value="HisK_dim/P_dom"/>
</dbReference>
<dbReference type="CDD" id="cd00082">
    <property type="entry name" value="HisKA"/>
    <property type="match status" value="1"/>
</dbReference>
<keyword evidence="12" id="KW-0902">Two-component regulatory system</keyword>
<evidence type="ECO:0000256" key="10">
    <source>
        <dbReference type="ARBA" id="ARBA00022840"/>
    </source>
</evidence>
<dbReference type="SMART" id="SM00387">
    <property type="entry name" value="HATPase_c"/>
    <property type="match status" value="1"/>
</dbReference>
<evidence type="ECO:0000256" key="4">
    <source>
        <dbReference type="ARBA" id="ARBA00022475"/>
    </source>
</evidence>
<keyword evidence="9" id="KW-0418">Kinase</keyword>
<comment type="catalytic activity">
    <reaction evidence="1">
        <text>ATP + protein L-histidine = ADP + protein N-phospho-L-histidine.</text>
        <dbReference type="EC" id="2.7.13.3"/>
    </reaction>
</comment>
<accession>A0A1G9CH85</accession>
<evidence type="ECO:0000256" key="1">
    <source>
        <dbReference type="ARBA" id="ARBA00000085"/>
    </source>
</evidence>
<dbReference type="Pfam" id="PF00512">
    <property type="entry name" value="HisKA"/>
    <property type="match status" value="1"/>
</dbReference>
<dbReference type="GO" id="GO:0000155">
    <property type="term" value="F:phosphorelay sensor kinase activity"/>
    <property type="evidence" value="ECO:0007669"/>
    <property type="project" value="InterPro"/>
</dbReference>
<dbReference type="SUPFAM" id="SSF55785">
    <property type="entry name" value="PYP-like sensor domain (PAS domain)"/>
    <property type="match status" value="1"/>
</dbReference>
<dbReference type="Gene3D" id="3.30.565.10">
    <property type="entry name" value="Histidine kinase-like ATPase, C-terminal domain"/>
    <property type="match status" value="1"/>
</dbReference>
<dbReference type="InterPro" id="IPR035965">
    <property type="entry name" value="PAS-like_dom_sf"/>
</dbReference>
<feature type="domain" description="HAMP" evidence="17">
    <location>
        <begin position="371"/>
        <end position="424"/>
    </location>
</feature>
<evidence type="ECO:0000256" key="13">
    <source>
        <dbReference type="ARBA" id="ARBA00023136"/>
    </source>
</evidence>
<dbReference type="STRING" id="246191.SAMN05660337_0673"/>
<keyword evidence="19" id="KW-1185">Reference proteome</keyword>
<dbReference type="InterPro" id="IPR013767">
    <property type="entry name" value="PAS_fold"/>
</dbReference>
<dbReference type="NCBIfam" id="TIGR00229">
    <property type="entry name" value="sensory_box"/>
    <property type="match status" value="1"/>
</dbReference>
<dbReference type="InterPro" id="IPR000014">
    <property type="entry name" value="PAS"/>
</dbReference>
<keyword evidence="4" id="KW-1003">Cell membrane</keyword>
<evidence type="ECO:0000313" key="18">
    <source>
        <dbReference type="EMBL" id="SDK50936.1"/>
    </source>
</evidence>
<dbReference type="Gene3D" id="6.10.340.10">
    <property type="match status" value="1"/>
</dbReference>
<keyword evidence="5" id="KW-0597">Phosphoprotein</keyword>
<keyword evidence="11" id="KW-1133">Transmembrane helix</keyword>
<dbReference type="RefSeq" id="WP_092158197.1">
    <property type="nucleotide sequence ID" value="NZ_FNGA01000001.1"/>
</dbReference>
<keyword evidence="7" id="KW-0812">Transmembrane</keyword>
<name>A0A1G9CH85_9BACT</name>
<comment type="subcellular location">
    <subcellularLocation>
        <location evidence="2">Cell membrane</location>
        <topology evidence="2">Multi-pass membrane protein</topology>
    </subcellularLocation>
</comment>
<dbReference type="Pfam" id="PF02518">
    <property type="entry name" value="HATPase_c"/>
    <property type="match status" value="1"/>
</dbReference>
<dbReference type="GO" id="GO:0006355">
    <property type="term" value="P:regulation of DNA-templated transcription"/>
    <property type="evidence" value="ECO:0007669"/>
    <property type="project" value="InterPro"/>
</dbReference>
<dbReference type="GO" id="GO:0005524">
    <property type="term" value="F:ATP binding"/>
    <property type="evidence" value="ECO:0007669"/>
    <property type="project" value="UniProtKB-KW"/>
</dbReference>
<dbReference type="SMART" id="SM00388">
    <property type="entry name" value="HisKA"/>
    <property type="match status" value="1"/>
</dbReference>
<dbReference type="PANTHER" id="PTHR43065:SF42">
    <property type="entry name" value="TWO-COMPONENT SENSOR PPRA"/>
    <property type="match status" value="1"/>
</dbReference>
<evidence type="ECO:0000259" key="15">
    <source>
        <dbReference type="PROSITE" id="PS50109"/>
    </source>
</evidence>
<proteinExistence type="predicted"/>
<keyword evidence="13" id="KW-0472">Membrane</keyword>
<dbReference type="Gene3D" id="1.10.287.130">
    <property type="match status" value="1"/>
</dbReference>
<dbReference type="PRINTS" id="PR00344">
    <property type="entry name" value="BCTRLSENSOR"/>
</dbReference>
<dbReference type="AlphaFoldDB" id="A0A1G9CH85"/>
<gene>
    <name evidence="18" type="ORF">SAMN05660337_0673</name>
</gene>
<dbReference type="InterPro" id="IPR003660">
    <property type="entry name" value="HAMP_dom"/>
</dbReference>
<dbReference type="PROSITE" id="PS50885">
    <property type="entry name" value="HAMP"/>
    <property type="match status" value="1"/>
</dbReference>
<dbReference type="OrthoDB" id="5341439at2"/>
<dbReference type="InterPro" id="IPR004358">
    <property type="entry name" value="Sig_transdc_His_kin-like_C"/>
</dbReference>
<evidence type="ECO:0000256" key="2">
    <source>
        <dbReference type="ARBA" id="ARBA00004651"/>
    </source>
</evidence>
<feature type="domain" description="PAS" evidence="16">
    <location>
        <begin position="464"/>
        <end position="515"/>
    </location>
</feature>
<dbReference type="EC" id="2.7.13.3" evidence="3"/>
<dbReference type="InterPro" id="IPR033480">
    <property type="entry name" value="sCache_2"/>
</dbReference>
<dbReference type="SMART" id="SM01049">
    <property type="entry name" value="Cache_2"/>
    <property type="match status" value="1"/>
</dbReference>
<dbReference type="InterPro" id="IPR003594">
    <property type="entry name" value="HATPase_dom"/>
</dbReference>
<evidence type="ECO:0000259" key="17">
    <source>
        <dbReference type="PROSITE" id="PS50885"/>
    </source>
</evidence>
<dbReference type="InterPro" id="IPR036890">
    <property type="entry name" value="HATPase_C_sf"/>
</dbReference>
<keyword evidence="6" id="KW-0808">Transferase</keyword>
<evidence type="ECO:0000313" key="19">
    <source>
        <dbReference type="Proteomes" id="UP000199053"/>
    </source>
</evidence>
<keyword evidence="8" id="KW-0547">Nucleotide-binding</keyword>
<evidence type="ECO:0000256" key="11">
    <source>
        <dbReference type="ARBA" id="ARBA00022989"/>
    </source>
</evidence>
<feature type="domain" description="Histidine kinase" evidence="15">
    <location>
        <begin position="598"/>
        <end position="844"/>
    </location>
</feature>
<dbReference type="Pfam" id="PF00672">
    <property type="entry name" value="HAMP"/>
    <property type="match status" value="1"/>
</dbReference>
<feature type="coiled-coil region" evidence="14">
    <location>
        <begin position="430"/>
        <end position="467"/>
    </location>
</feature>
<dbReference type="EMBL" id="FNGA01000001">
    <property type="protein sequence ID" value="SDK50936.1"/>
    <property type="molecule type" value="Genomic_DNA"/>
</dbReference>